<dbReference type="PROSITE" id="PS51311">
    <property type="entry name" value="SCGB"/>
    <property type="match status" value="1"/>
</dbReference>
<accession>A0A9L0R2T0</accession>
<comment type="subcellular location">
    <subcellularLocation>
        <location evidence="1">Secreted</location>
    </subcellularLocation>
</comment>
<evidence type="ECO:0000256" key="1">
    <source>
        <dbReference type="ARBA" id="ARBA00004613"/>
    </source>
</evidence>
<keyword evidence="4" id="KW-0964">Secreted</keyword>
<dbReference type="GO" id="GO:0005615">
    <property type="term" value="C:extracellular space"/>
    <property type="evidence" value="ECO:0000318"/>
    <property type="project" value="GO_Central"/>
</dbReference>
<dbReference type="SUPFAM" id="SSF48201">
    <property type="entry name" value="Uteroglobin-like"/>
    <property type="match status" value="1"/>
</dbReference>
<reference evidence="9" key="3">
    <citation type="submission" date="2025-09" db="UniProtKB">
        <authorList>
            <consortium name="Ensembl"/>
        </authorList>
    </citation>
    <scope>IDENTIFICATION</scope>
    <source>
        <strain evidence="9">Thoroughbred</strain>
    </source>
</reference>
<dbReference type="SMART" id="SM00096">
    <property type="entry name" value="UTG"/>
    <property type="match status" value="1"/>
</dbReference>
<keyword evidence="10" id="KW-1185">Reference proteome</keyword>
<feature type="compositionally biased region" description="Polar residues" evidence="8">
    <location>
        <begin position="8"/>
        <end position="23"/>
    </location>
</feature>
<dbReference type="InterPro" id="IPR016126">
    <property type="entry name" value="Secretoglobin"/>
</dbReference>
<reference evidence="9" key="2">
    <citation type="submission" date="2025-08" db="UniProtKB">
        <authorList>
            <consortium name="Ensembl"/>
        </authorList>
    </citation>
    <scope>IDENTIFICATION</scope>
    <source>
        <strain evidence="9">Thoroughbred</strain>
    </source>
</reference>
<evidence type="ECO:0000256" key="6">
    <source>
        <dbReference type="ARBA" id="ARBA00023157"/>
    </source>
</evidence>
<dbReference type="Proteomes" id="UP000002281">
    <property type="component" value="Chromosome 12"/>
</dbReference>
<dbReference type="AlphaFoldDB" id="A0A9L0R2T0"/>
<evidence type="ECO:0000256" key="5">
    <source>
        <dbReference type="ARBA" id="ARBA00023005"/>
    </source>
</evidence>
<dbReference type="InterPro" id="IPR000329">
    <property type="entry name" value="Uteroglobin"/>
</dbReference>
<reference evidence="9 10" key="1">
    <citation type="journal article" date="2009" name="Science">
        <title>Genome sequence, comparative analysis, and population genetics of the domestic horse.</title>
        <authorList>
            <consortium name="Broad Institute Genome Sequencing Platform"/>
            <consortium name="Broad Institute Whole Genome Assembly Team"/>
            <person name="Wade C.M."/>
            <person name="Giulotto E."/>
            <person name="Sigurdsson S."/>
            <person name="Zoli M."/>
            <person name="Gnerre S."/>
            <person name="Imsland F."/>
            <person name="Lear T.L."/>
            <person name="Adelson D.L."/>
            <person name="Bailey E."/>
            <person name="Bellone R.R."/>
            <person name="Bloecker H."/>
            <person name="Distl O."/>
            <person name="Edgar R.C."/>
            <person name="Garber M."/>
            <person name="Leeb T."/>
            <person name="Mauceli E."/>
            <person name="MacLeod J.N."/>
            <person name="Penedo M.C.T."/>
            <person name="Raison J.M."/>
            <person name="Sharpe T."/>
            <person name="Vogel J."/>
            <person name="Andersson L."/>
            <person name="Antczak D.F."/>
            <person name="Biagi T."/>
            <person name="Binns M.M."/>
            <person name="Chowdhary B.P."/>
            <person name="Coleman S.J."/>
            <person name="Della Valle G."/>
            <person name="Fryc S."/>
            <person name="Guerin G."/>
            <person name="Hasegawa T."/>
            <person name="Hill E.W."/>
            <person name="Jurka J."/>
            <person name="Kiialainen A."/>
            <person name="Lindgren G."/>
            <person name="Liu J."/>
            <person name="Magnani E."/>
            <person name="Mickelson J.R."/>
            <person name="Murray J."/>
            <person name="Nergadze S.G."/>
            <person name="Onofrio R."/>
            <person name="Pedroni S."/>
            <person name="Piras M.F."/>
            <person name="Raudsepp T."/>
            <person name="Rocchi M."/>
            <person name="Roeed K.H."/>
            <person name="Ryder O.A."/>
            <person name="Searle S."/>
            <person name="Skow L."/>
            <person name="Swinburne J.E."/>
            <person name="Syvaenen A.C."/>
            <person name="Tozaki T."/>
            <person name="Valberg S.J."/>
            <person name="Vaudin M."/>
            <person name="White J.R."/>
            <person name="Zody M.C."/>
            <person name="Lander E.S."/>
            <person name="Lindblad-Toh K."/>
        </authorList>
    </citation>
    <scope>NUCLEOTIDE SEQUENCE [LARGE SCALE GENOMIC DNA]</scope>
    <source>
        <strain evidence="9 10">Thoroughbred</strain>
    </source>
</reference>
<evidence type="ECO:0000256" key="2">
    <source>
        <dbReference type="ARBA" id="ARBA00008650"/>
    </source>
</evidence>
<dbReference type="PANTHER" id="PTHR10136">
    <property type="entry name" value="SECRETOGLOBIN FAMILY 1 MEMBER"/>
    <property type="match status" value="1"/>
</dbReference>
<comment type="similarity">
    <text evidence="2">Belongs to the secretoglobin family.</text>
</comment>
<organism evidence="9 10">
    <name type="scientific">Equus caballus</name>
    <name type="common">Horse</name>
    <dbReference type="NCBI Taxonomy" id="9796"/>
    <lineage>
        <taxon>Eukaryota</taxon>
        <taxon>Metazoa</taxon>
        <taxon>Chordata</taxon>
        <taxon>Craniata</taxon>
        <taxon>Vertebrata</taxon>
        <taxon>Euteleostomi</taxon>
        <taxon>Mammalia</taxon>
        <taxon>Eutheria</taxon>
        <taxon>Laurasiatheria</taxon>
        <taxon>Perissodactyla</taxon>
        <taxon>Equidae</taxon>
        <taxon>Equus</taxon>
    </lineage>
</organism>
<evidence type="ECO:0000256" key="3">
    <source>
        <dbReference type="ARBA" id="ARBA00020696"/>
    </source>
</evidence>
<evidence type="ECO:0000313" key="10">
    <source>
        <dbReference type="Proteomes" id="UP000002281"/>
    </source>
</evidence>
<evidence type="ECO:0000256" key="4">
    <source>
        <dbReference type="ARBA" id="ARBA00022525"/>
    </source>
</evidence>
<dbReference type="FunFam" id="1.10.210.10:FF:000001">
    <property type="entry name" value="Uteroglobin"/>
    <property type="match status" value="1"/>
</dbReference>
<dbReference type="InterPro" id="IPR035960">
    <property type="entry name" value="Secretoglobin_sf"/>
</dbReference>
<proteinExistence type="inferred from homology"/>
<evidence type="ECO:0000256" key="8">
    <source>
        <dbReference type="SAM" id="MobiDB-lite"/>
    </source>
</evidence>
<evidence type="ECO:0000256" key="7">
    <source>
        <dbReference type="ARBA" id="ARBA00031712"/>
    </source>
</evidence>
<dbReference type="PRINTS" id="PR00486">
    <property type="entry name" value="UTEROGLOBIN"/>
</dbReference>
<keyword evidence="6" id="KW-1015">Disulfide bond</keyword>
<dbReference type="Ensembl" id="ENSECAT00000097317.1">
    <property type="protein sequence ID" value="ENSECAP00000056024.1"/>
    <property type="gene ID" value="ENSECAG00000044462.1"/>
</dbReference>
<dbReference type="CDD" id="cd00633">
    <property type="entry name" value="Secretoglobin"/>
    <property type="match status" value="1"/>
</dbReference>
<dbReference type="GO" id="GO:0019834">
    <property type="term" value="F:phospholipase A2 inhibitor activity"/>
    <property type="evidence" value="ECO:0007669"/>
    <property type="project" value="UniProtKB-KW"/>
</dbReference>
<sequence>KIRPAASAVNTLPRTLTERTNGTLPHPNPGSARKAQASHKKLAATQEVSTQPKSQLLGASTISYPTPSTKRLLSLADRPGCLHLGSAQPGSWPAWKGAWIHVLSLSRALASAGICQRFVGIVQALYLGTPASFEAAVEPFKPDADMKAAATQLKTLVDFLPKNAKDSILKLMVHGFLHSHCLAVDCPSPWMLFGPFCNPERTVTM</sequence>
<dbReference type="GeneTree" id="ENSGT00940000167720"/>
<dbReference type="InterPro" id="IPR043215">
    <property type="entry name" value="Secretoglobin_1C-like"/>
</dbReference>
<dbReference type="PANTHER" id="PTHR10136:SF6">
    <property type="entry name" value="UTEROGLOBIN"/>
    <property type="match status" value="1"/>
</dbReference>
<evidence type="ECO:0000313" key="9">
    <source>
        <dbReference type="Ensembl" id="ENSECAP00000056024.1"/>
    </source>
</evidence>
<keyword evidence="5" id="KW-0593">Phospholipase A2 inhibitor</keyword>
<name>A0A9L0R2T0_HORSE</name>
<dbReference type="GO" id="GO:0007165">
    <property type="term" value="P:signal transduction"/>
    <property type="evidence" value="ECO:0007669"/>
    <property type="project" value="InterPro"/>
</dbReference>
<dbReference type="Gene3D" id="1.10.210.10">
    <property type="entry name" value="Secretoglobin"/>
    <property type="match status" value="1"/>
</dbReference>
<dbReference type="Pfam" id="PF01099">
    <property type="entry name" value="Uteroglobin"/>
    <property type="match status" value="1"/>
</dbReference>
<feature type="region of interest" description="Disordered" evidence="8">
    <location>
        <begin position="1"/>
        <end position="52"/>
    </location>
</feature>
<dbReference type="GO" id="GO:0005737">
    <property type="term" value="C:cytoplasm"/>
    <property type="evidence" value="ECO:0000318"/>
    <property type="project" value="GO_Central"/>
</dbReference>
<protein>
    <recommendedName>
        <fullName evidence="3">Uteroglobin</fullName>
    </recommendedName>
    <alternativeName>
        <fullName evidence="7">Secretoglobin family 1A member 1</fullName>
    </alternativeName>
</protein>